<keyword evidence="3" id="KW-1185">Reference proteome</keyword>
<dbReference type="EMBL" id="JAAXKY010000053">
    <property type="protein sequence ID" value="NMH78852.1"/>
    <property type="molecule type" value="Genomic_DNA"/>
</dbReference>
<protein>
    <submittedName>
        <fullName evidence="2">NAD(P)H-binding protein</fullName>
    </submittedName>
</protein>
<dbReference type="PANTHER" id="PTHR47129:SF1">
    <property type="entry name" value="NMRA-LIKE DOMAIN-CONTAINING PROTEIN"/>
    <property type="match status" value="1"/>
</dbReference>
<dbReference type="InterPro" id="IPR036291">
    <property type="entry name" value="NAD(P)-bd_dom_sf"/>
</dbReference>
<feature type="domain" description="NAD(P)-binding" evidence="1">
    <location>
        <begin position="8"/>
        <end position="149"/>
    </location>
</feature>
<evidence type="ECO:0000313" key="3">
    <source>
        <dbReference type="Proteomes" id="UP001296706"/>
    </source>
</evidence>
<comment type="caution">
    <text evidence="2">The sequence shown here is derived from an EMBL/GenBank/DDBJ whole genome shotgun (WGS) entry which is preliminary data.</text>
</comment>
<accession>A0ABX1REN7</accession>
<evidence type="ECO:0000313" key="2">
    <source>
        <dbReference type="EMBL" id="NMH78852.1"/>
    </source>
</evidence>
<dbReference type="PANTHER" id="PTHR47129">
    <property type="entry name" value="QUINONE OXIDOREDUCTASE 2"/>
    <property type="match status" value="1"/>
</dbReference>
<dbReference type="Pfam" id="PF13460">
    <property type="entry name" value="NAD_binding_10"/>
    <property type="match status" value="1"/>
</dbReference>
<dbReference type="SUPFAM" id="SSF51735">
    <property type="entry name" value="NAD(P)-binding Rossmann-fold domains"/>
    <property type="match status" value="1"/>
</dbReference>
<organism evidence="2 3">
    <name type="scientific">Pseudonocardia xinjiangensis</name>
    <dbReference type="NCBI Taxonomy" id="75289"/>
    <lineage>
        <taxon>Bacteria</taxon>
        <taxon>Bacillati</taxon>
        <taxon>Actinomycetota</taxon>
        <taxon>Actinomycetes</taxon>
        <taxon>Pseudonocardiales</taxon>
        <taxon>Pseudonocardiaceae</taxon>
        <taxon>Pseudonocardia</taxon>
    </lineage>
</organism>
<dbReference type="InterPro" id="IPR016040">
    <property type="entry name" value="NAD(P)-bd_dom"/>
</dbReference>
<dbReference type="Gene3D" id="3.40.50.720">
    <property type="entry name" value="NAD(P)-binding Rossmann-like Domain"/>
    <property type="match status" value="1"/>
</dbReference>
<proteinExistence type="predicted"/>
<reference evidence="2 3" key="1">
    <citation type="submission" date="2020-04" db="EMBL/GenBank/DDBJ databases">
        <authorList>
            <person name="Klaysubun C."/>
            <person name="Duangmal K."/>
            <person name="Lipun K."/>
        </authorList>
    </citation>
    <scope>NUCLEOTIDE SEQUENCE [LARGE SCALE GENOMIC DNA]</scope>
    <source>
        <strain evidence="2 3">JCM 11839</strain>
    </source>
</reference>
<gene>
    <name evidence="2" type="ORF">HF577_17385</name>
</gene>
<sequence>MSRYVLTGTTGRLGSRTLRSILEKKLISPADLVISSSNPAHVPPIAQQHGVEIRSGNYTDPESLRSAFAGADVLFLMSHPDPGVQRVEFHRNAIETARDVGISTVVYSSMMFGGETGLTSVIGIQQGHIRTARYLAQSGMDHVIVRQGIYAQAWGYYAGFQSGVFRRADTQPLEWVIPHDAAIAWAALDELGEGNAAILADYRSHLGQTLRLTGPRATTISEIARLVESRTGRAVNLRLVGKQEAVRYHKERQSVPPWSFPYLEENWSAMYDGLQDGEGEVVDPLLGHLLGRPATGIEEMADELFVLQ</sequence>
<name>A0ABX1REN7_9PSEU</name>
<dbReference type="RefSeq" id="WP_169396920.1">
    <property type="nucleotide sequence ID" value="NZ_BAAAJH010000021.1"/>
</dbReference>
<dbReference type="Proteomes" id="UP001296706">
    <property type="component" value="Unassembled WGS sequence"/>
</dbReference>
<evidence type="ECO:0000259" key="1">
    <source>
        <dbReference type="Pfam" id="PF13460"/>
    </source>
</evidence>
<dbReference type="InterPro" id="IPR052718">
    <property type="entry name" value="NmrA-type_oxidoreductase"/>
</dbReference>
<dbReference type="Gene3D" id="3.90.25.10">
    <property type="entry name" value="UDP-galactose 4-epimerase, domain 1"/>
    <property type="match status" value="1"/>
</dbReference>